<dbReference type="InterPro" id="IPR011701">
    <property type="entry name" value="MFS"/>
</dbReference>
<dbReference type="PROSITE" id="PS50850">
    <property type="entry name" value="MFS"/>
    <property type="match status" value="1"/>
</dbReference>
<feature type="transmembrane region" description="Helical" evidence="7">
    <location>
        <begin position="72"/>
        <end position="92"/>
    </location>
</feature>
<feature type="region of interest" description="Disordered" evidence="6">
    <location>
        <begin position="1"/>
        <end position="20"/>
    </location>
</feature>
<dbReference type="EMBL" id="KV440975">
    <property type="protein sequence ID" value="OAD77207.1"/>
    <property type="molecule type" value="Genomic_DNA"/>
</dbReference>
<dbReference type="GO" id="GO:0022857">
    <property type="term" value="F:transmembrane transporter activity"/>
    <property type="evidence" value="ECO:0007669"/>
    <property type="project" value="InterPro"/>
</dbReference>
<dbReference type="PANTHER" id="PTHR43791:SF36">
    <property type="entry name" value="TRANSPORTER, PUTATIVE (AFU_ORTHOLOGUE AFUA_6G08340)-RELATED"/>
    <property type="match status" value="1"/>
</dbReference>
<evidence type="ECO:0000313" key="10">
    <source>
        <dbReference type="Proteomes" id="UP000077315"/>
    </source>
</evidence>
<feature type="domain" description="Major facilitator superfamily (MFS) profile" evidence="8">
    <location>
        <begin position="37"/>
        <end position="456"/>
    </location>
</feature>
<accession>A0A162PYN0</accession>
<dbReference type="FunFam" id="1.20.1250.20:FF:000057">
    <property type="entry name" value="MFS general substrate transporter"/>
    <property type="match status" value="1"/>
</dbReference>
<feature type="transmembrane region" description="Helical" evidence="7">
    <location>
        <begin position="163"/>
        <end position="184"/>
    </location>
</feature>
<organism evidence="9 10">
    <name type="scientific">Phycomyces blakesleeanus (strain ATCC 8743b / DSM 1359 / FGSC 10004 / NBRC 33097 / NRRL 1555)</name>
    <dbReference type="NCBI Taxonomy" id="763407"/>
    <lineage>
        <taxon>Eukaryota</taxon>
        <taxon>Fungi</taxon>
        <taxon>Fungi incertae sedis</taxon>
        <taxon>Mucoromycota</taxon>
        <taxon>Mucoromycotina</taxon>
        <taxon>Mucoromycetes</taxon>
        <taxon>Mucorales</taxon>
        <taxon>Phycomycetaceae</taxon>
        <taxon>Phycomyces</taxon>
    </lineage>
</organism>
<dbReference type="FunCoup" id="A0A162PYN0">
    <property type="interactions" value="100"/>
</dbReference>
<evidence type="ECO:0000256" key="4">
    <source>
        <dbReference type="ARBA" id="ARBA00022989"/>
    </source>
</evidence>
<dbReference type="Pfam" id="PF07690">
    <property type="entry name" value="MFS_1"/>
    <property type="match status" value="1"/>
</dbReference>
<comment type="subcellular location">
    <subcellularLocation>
        <location evidence="1">Membrane</location>
        <topology evidence="1">Multi-pass membrane protein</topology>
    </subcellularLocation>
</comment>
<feature type="compositionally biased region" description="Polar residues" evidence="6">
    <location>
        <begin position="1"/>
        <end position="13"/>
    </location>
</feature>
<dbReference type="PANTHER" id="PTHR43791">
    <property type="entry name" value="PERMEASE-RELATED"/>
    <property type="match status" value="1"/>
</dbReference>
<dbReference type="STRING" id="763407.A0A162PYN0"/>
<dbReference type="VEuPathDB" id="FungiDB:PHYBLDRAFT_180372"/>
<reference evidence="10" key="1">
    <citation type="submission" date="2015-06" db="EMBL/GenBank/DDBJ databases">
        <title>Expansion of signal transduction pathways in fungi by whole-genome duplication.</title>
        <authorList>
            <consortium name="DOE Joint Genome Institute"/>
            <person name="Corrochano L.M."/>
            <person name="Kuo A."/>
            <person name="Marcet-Houben M."/>
            <person name="Polaino S."/>
            <person name="Salamov A."/>
            <person name="Villalobos J.M."/>
            <person name="Alvarez M.I."/>
            <person name="Avalos J."/>
            <person name="Benito E.P."/>
            <person name="Benoit I."/>
            <person name="Burger G."/>
            <person name="Camino L.P."/>
            <person name="Canovas D."/>
            <person name="Cerda-Olmedo E."/>
            <person name="Cheng J.-F."/>
            <person name="Dominguez A."/>
            <person name="Elias M."/>
            <person name="Eslava A.P."/>
            <person name="Glaser F."/>
            <person name="Grimwood J."/>
            <person name="Gutierrez G."/>
            <person name="Heitman J."/>
            <person name="Henrissat B."/>
            <person name="Iturriaga E.A."/>
            <person name="Lang B.F."/>
            <person name="Lavin J.L."/>
            <person name="Lee S."/>
            <person name="Li W."/>
            <person name="Lindquist E."/>
            <person name="Lopez-Garcia S."/>
            <person name="Luque E.M."/>
            <person name="Marcos A.T."/>
            <person name="Martin J."/>
            <person name="McCluskey K."/>
            <person name="Medina H.R."/>
            <person name="Miralles-Duran A."/>
            <person name="Miyazaki A."/>
            <person name="Munoz-Torres E."/>
            <person name="Oguiza J.A."/>
            <person name="Ohm R."/>
            <person name="Olmedo M."/>
            <person name="Orejas M."/>
            <person name="Ortiz-Castellanos L."/>
            <person name="Pisabarro A.G."/>
            <person name="Rodriguez-Romero J."/>
            <person name="Ruiz-Herrera J."/>
            <person name="Ruiz-Vazquez R."/>
            <person name="Sanz C."/>
            <person name="Schackwitz W."/>
            <person name="Schmutz J."/>
            <person name="Shahriari M."/>
            <person name="Shelest E."/>
            <person name="Silva-Franco F."/>
            <person name="Soanes D."/>
            <person name="Syed K."/>
            <person name="Tagua V.G."/>
            <person name="Talbot N.J."/>
            <person name="Thon M."/>
            <person name="De vries R.P."/>
            <person name="Wiebenga A."/>
            <person name="Yadav J.S."/>
            <person name="Braun E.L."/>
            <person name="Baker S."/>
            <person name="Garre V."/>
            <person name="Horwitz B."/>
            <person name="Torres-Martinez S."/>
            <person name="Idnurm A."/>
            <person name="Herrera-Estrella A."/>
            <person name="Gabaldon T."/>
            <person name="Grigoriev I.V."/>
        </authorList>
    </citation>
    <scope>NUCLEOTIDE SEQUENCE [LARGE SCALE GENOMIC DNA]</scope>
    <source>
        <strain evidence="10">NRRL 1555(-)</strain>
    </source>
</reference>
<dbReference type="AlphaFoldDB" id="A0A162PYN0"/>
<dbReference type="InterPro" id="IPR036259">
    <property type="entry name" value="MFS_trans_sf"/>
</dbReference>
<feature type="transmembrane region" description="Helical" evidence="7">
    <location>
        <begin position="196"/>
        <end position="218"/>
    </location>
</feature>
<gene>
    <name evidence="9" type="ORF">PHYBLDRAFT_180372</name>
</gene>
<evidence type="ECO:0000256" key="2">
    <source>
        <dbReference type="ARBA" id="ARBA00022448"/>
    </source>
</evidence>
<dbReference type="GO" id="GO:0016020">
    <property type="term" value="C:membrane"/>
    <property type="evidence" value="ECO:0007669"/>
    <property type="project" value="UniProtKB-SubCell"/>
</dbReference>
<feature type="transmembrane region" description="Helical" evidence="7">
    <location>
        <begin position="128"/>
        <end position="151"/>
    </location>
</feature>
<dbReference type="SUPFAM" id="SSF103473">
    <property type="entry name" value="MFS general substrate transporter"/>
    <property type="match status" value="1"/>
</dbReference>
<evidence type="ECO:0000256" key="5">
    <source>
        <dbReference type="ARBA" id="ARBA00023136"/>
    </source>
</evidence>
<proteinExistence type="predicted"/>
<dbReference type="FunFam" id="1.20.1250.20:FF:000013">
    <property type="entry name" value="MFS general substrate transporter"/>
    <property type="match status" value="1"/>
</dbReference>
<dbReference type="GeneID" id="28999209"/>
<feature type="transmembrane region" description="Helical" evidence="7">
    <location>
        <begin position="314"/>
        <end position="331"/>
    </location>
</feature>
<keyword evidence="2" id="KW-0813">Transport</keyword>
<keyword evidence="3 7" id="KW-0812">Transmembrane</keyword>
<feature type="transmembrane region" description="Helical" evidence="7">
    <location>
        <begin position="364"/>
        <end position="386"/>
    </location>
</feature>
<dbReference type="Proteomes" id="UP000077315">
    <property type="component" value="Unassembled WGS sequence"/>
</dbReference>
<feature type="transmembrane region" description="Helical" evidence="7">
    <location>
        <begin position="273"/>
        <end position="294"/>
    </location>
</feature>
<protein>
    <recommendedName>
        <fullName evidence="8">Major facilitator superfamily (MFS) profile domain-containing protein</fullName>
    </recommendedName>
</protein>
<evidence type="ECO:0000259" key="8">
    <source>
        <dbReference type="PROSITE" id="PS50850"/>
    </source>
</evidence>
<dbReference type="Gene3D" id="1.20.1250.20">
    <property type="entry name" value="MFS general substrate transporter like domains"/>
    <property type="match status" value="2"/>
</dbReference>
<keyword evidence="10" id="KW-1185">Reference proteome</keyword>
<dbReference type="RefSeq" id="XP_018295247.1">
    <property type="nucleotide sequence ID" value="XM_018438303.1"/>
</dbReference>
<evidence type="ECO:0000256" key="3">
    <source>
        <dbReference type="ARBA" id="ARBA00022692"/>
    </source>
</evidence>
<keyword evidence="4 7" id="KW-1133">Transmembrane helix</keyword>
<evidence type="ECO:0000313" key="9">
    <source>
        <dbReference type="EMBL" id="OAD77207.1"/>
    </source>
</evidence>
<name>A0A162PYN0_PHYB8</name>
<evidence type="ECO:0000256" key="7">
    <source>
        <dbReference type="SAM" id="Phobius"/>
    </source>
</evidence>
<sequence>MPYSYQSIPSQETHAVEDPQSAVDAERRLVRKFDTQLLPFLSFMYLFSSLDRSSLGNAVLDNFEQDIGITPGQFNTCVTIFYAGFLIFQIPSNMILKRLTARRWLPTLMFLWGIVACCHAGVKNYAGLMTLRFFLGFFEAGFFPGVLFFLTQFYKKDEMATRIALFWGSTVAAHAYAGVLAYGILQLRGSHGMTGWQWLFLIEGIPTVLMALIAWFYLPASAATWSRLTPEQRILAVKRLEVDSPLDHGHLTLGDLNATNKKQAFKALTDWKVWLWMVMFFCGSVPNTSISNFLPLIVRGMGYNDKLSANLMSAPPYLCAVVVMICLAYSSDRHKDRAFHAVGGAIFCLVGYALLCFLTTRDALYAAVCVAVAGIFVINPIVNAWLTSNIAPDMKKSVATAMAVSANNSAGLVGSNIYRASDAPRYIRGHSINLGFLVAFVCLAILQRCLLQRENRLKEAAIKAQEAEQQPDDIAAIEVLGDESIHFKYRL</sequence>
<dbReference type="OrthoDB" id="1935484at2759"/>
<dbReference type="InParanoid" id="A0A162PYN0"/>
<feature type="transmembrane region" description="Helical" evidence="7">
    <location>
        <begin position="430"/>
        <end position="451"/>
    </location>
</feature>
<feature type="transmembrane region" description="Helical" evidence="7">
    <location>
        <begin position="104"/>
        <end position="122"/>
    </location>
</feature>
<feature type="transmembrane region" description="Helical" evidence="7">
    <location>
        <begin position="338"/>
        <end position="358"/>
    </location>
</feature>
<evidence type="ECO:0000256" key="1">
    <source>
        <dbReference type="ARBA" id="ARBA00004141"/>
    </source>
</evidence>
<evidence type="ECO:0000256" key="6">
    <source>
        <dbReference type="SAM" id="MobiDB-lite"/>
    </source>
</evidence>
<dbReference type="InterPro" id="IPR020846">
    <property type="entry name" value="MFS_dom"/>
</dbReference>
<keyword evidence="5 7" id="KW-0472">Membrane</keyword>